<dbReference type="Pfam" id="PF05368">
    <property type="entry name" value="NmrA"/>
    <property type="match status" value="1"/>
</dbReference>
<accession>A0AB34KYL7</accession>
<dbReference type="Gene3D" id="3.40.50.720">
    <property type="entry name" value="NAD(P)-binding Rossmann-like Domain"/>
    <property type="match status" value="1"/>
</dbReference>
<dbReference type="InterPro" id="IPR036291">
    <property type="entry name" value="NAD(P)-bd_dom_sf"/>
</dbReference>
<dbReference type="PANTHER" id="PTHR42748">
    <property type="entry name" value="NITROGEN METABOLITE REPRESSION PROTEIN NMRA FAMILY MEMBER"/>
    <property type="match status" value="1"/>
</dbReference>
<comment type="caution">
    <text evidence="4">The sequence shown here is derived from an EMBL/GenBank/DDBJ whole genome shotgun (WGS) entry which is preliminary data.</text>
</comment>
<keyword evidence="2" id="KW-0521">NADP</keyword>
<dbReference type="PANTHER" id="PTHR42748:SF25">
    <property type="entry name" value="NMRA FAMILY PROTEIN"/>
    <property type="match status" value="1"/>
</dbReference>
<sequence length="302" mass="32346">MSKTILVTGATGKQGGAVIDNLANNPSFTLLAVTRNTAGASAQKLTSKGSNIKLVQGDMDDVPALFAKAAEVANGAIWGVYSVQISQGKGVTHEGEIRQGKAMVDGAVKAGVSHFVYSSVERGGDERSWDNATPVPHFQSKHEIEHHLKDTAGQMGWTILRPVAFMDNLAPGFPSQVFMAALRDTLGDKPLQWVATADIGVFAKLAFTSPQEYNHKALGLAGDELNPAQISEVFKEKTGNGLDGTFGFLGSFLKYMVAELGVMINWFGAEGYKADIQGLKKRHPGLMDMGTWIEKESAFTTI</sequence>
<evidence type="ECO:0000256" key="1">
    <source>
        <dbReference type="ARBA" id="ARBA00006328"/>
    </source>
</evidence>
<dbReference type="GO" id="GO:0005634">
    <property type="term" value="C:nucleus"/>
    <property type="evidence" value="ECO:0007669"/>
    <property type="project" value="TreeGrafter"/>
</dbReference>
<comment type="similarity">
    <text evidence="1">Belongs to the NmrA-type oxidoreductase family.</text>
</comment>
<proteinExistence type="inferred from homology"/>
<dbReference type="EMBL" id="JAAQHG020000005">
    <property type="protein sequence ID" value="KAL1589202.1"/>
    <property type="molecule type" value="Genomic_DNA"/>
</dbReference>
<evidence type="ECO:0000259" key="3">
    <source>
        <dbReference type="Pfam" id="PF05368"/>
    </source>
</evidence>
<dbReference type="InterPro" id="IPR051164">
    <property type="entry name" value="NmrA-like_oxidored"/>
</dbReference>
<dbReference type="CDD" id="cd05251">
    <property type="entry name" value="NmrA_like_SDR_a"/>
    <property type="match status" value="1"/>
</dbReference>
<reference evidence="4 5" key="1">
    <citation type="journal article" date="2020" name="Microbiol. Resour. Announc.">
        <title>Draft Genome Sequence of a Cladosporium Species Isolated from the Mesophotic Ascidian Didemnum maculosum.</title>
        <authorList>
            <person name="Gioti A."/>
            <person name="Siaperas R."/>
            <person name="Nikolaivits E."/>
            <person name="Le Goff G."/>
            <person name="Ouazzani J."/>
            <person name="Kotoulas G."/>
            <person name="Topakas E."/>
        </authorList>
    </citation>
    <scope>NUCLEOTIDE SEQUENCE [LARGE SCALE GENOMIC DNA]</scope>
    <source>
        <strain evidence="4 5">TM138-S3</strain>
    </source>
</reference>
<dbReference type="Gene3D" id="3.90.25.10">
    <property type="entry name" value="UDP-galactose 4-epimerase, domain 1"/>
    <property type="match status" value="1"/>
</dbReference>
<dbReference type="GeneID" id="96003680"/>
<dbReference type="RefSeq" id="XP_069232307.1">
    <property type="nucleotide sequence ID" value="XM_069370842.1"/>
</dbReference>
<gene>
    <name evidence="4" type="ORF">WHR41_02236</name>
</gene>
<protein>
    <recommendedName>
        <fullName evidence="3">NmrA-like domain-containing protein</fullName>
    </recommendedName>
</protein>
<organism evidence="4 5">
    <name type="scientific">Cladosporium halotolerans</name>
    <dbReference type="NCBI Taxonomy" id="1052096"/>
    <lineage>
        <taxon>Eukaryota</taxon>
        <taxon>Fungi</taxon>
        <taxon>Dikarya</taxon>
        <taxon>Ascomycota</taxon>
        <taxon>Pezizomycotina</taxon>
        <taxon>Dothideomycetes</taxon>
        <taxon>Dothideomycetidae</taxon>
        <taxon>Cladosporiales</taxon>
        <taxon>Cladosporiaceae</taxon>
        <taxon>Cladosporium</taxon>
    </lineage>
</organism>
<dbReference type="Proteomes" id="UP000803884">
    <property type="component" value="Unassembled WGS sequence"/>
</dbReference>
<feature type="domain" description="NmrA-like" evidence="3">
    <location>
        <begin position="1"/>
        <end position="275"/>
    </location>
</feature>
<keyword evidence="5" id="KW-1185">Reference proteome</keyword>
<dbReference type="SUPFAM" id="SSF51735">
    <property type="entry name" value="NAD(P)-binding Rossmann-fold domains"/>
    <property type="match status" value="1"/>
</dbReference>
<evidence type="ECO:0000313" key="4">
    <source>
        <dbReference type="EMBL" id="KAL1589202.1"/>
    </source>
</evidence>
<dbReference type="InterPro" id="IPR008030">
    <property type="entry name" value="NmrA-like"/>
</dbReference>
<name>A0AB34KYL7_9PEZI</name>
<evidence type="ECO:0000256" key="2">
    <source>
        <dbReference type="ARBA" id="ARBA00022857"/>
    </source>
</evidence>
<dbReference type="AlphaFoldDB" id="A0AB34KYL7"/>
<evidence type="ECO:0000313" key="5">
    <source>
        <dbReference type="Proteomes" id="UP000803884"/>
    </source>
</evidence>